<proteinExistence type="predicted"/>
<dbReference type="Proteomes" id="UP001266305">
    <property type="component" value="Unassembled WGS sequence"/>
</dbReference>
<name>A0ABQ9U6L3_SAGOE</name>
<dbReference type="EMBL" id="JASSZA010000015">
    <property type="protein sequence ID" value="KAK2092702.1"/>
    <property type="molecule type" value="Genomic_DNA"/>
</dbReference>
<protein>
    <submittedName>
        <fullName evidence="1">Uncharacterized protein</fullName>
    </submittedName>
</protein>
<dbReference type="PANTHER" id="PTHR34438">
    <property type="entry name" value="SI:DKEY-97L20.6"/>
    <property type="match status" value="1"/>
</dbReference>
<keyword evidence="2" id="KW-1185">Reference proteome</keyword>
<accession>A0ABQ9U6L3</accession>
<dbReference type="PANTHER" id="PTHR34438:SF1">
    <property type="entry name" value="CHROMOSOME 2 OPEN READING FRAME 81"/>
    <property type="match status" value="1"/>
</dbReference>
<dbReference type="InterPro" id="IPR028042">
    <property type="entry name" value="DUF4639"/>
</dbReference>
<dbReference type="Pfam" id="PF15479">
    <property type="entry name" value="DUF4639"/>
    <property type="match status" value="1"/>
</dbReference>
<evidence type="ECO:0000313" key="1">
    <source>
        <dbReference type="EMBL" id="KAK2092702.1"/>
    </source>
</evidence>
<sequence length="136" mass="14895">MVNFCGKMPQVDIVPGRLSEAEWMALTALEEGEDVLEHKSEEVLSLASGVWVSCPSVGGATRPSASFQQQQAEHRRMPCKAAFKRLDPAWLPRHWVRPLAKPPGPAPASPRQLSSLSSQVFLSVLRTPALHSSFPL</sequence>
<reference evidence="1 2" key="1">
    <citation type="submission" date="2023-05" db="EMBL/GenBank/DDBJ databases">
        <title>B98-5 Cell Line De Novo Hybrid Assembly: An Optical Mapping Approach.</title>
        <authorList>
            <person name="Kananen K."/>
            <person name="Auerbach J.A."/>
            <person name="Kautto E."/>
            <person name="Blachly J.S."/>
        </authorList>
    </citation>
    <scope>NUCLEOTIDE SEQUENCE [LARGE SCALE GENOMIC DNA]</scope>
    <source>
        <strain evidence="1">B95-8</strain>
        <tissue evidence="1">Cell line</tissue>
    </source>
</reference>
<gene>
    <name evidence="1" type="ORF">P7K49_029231</name>
</gene>
<evidence type="ECO:0000313" key="2">
    <source>
        <dbReference type="Proteomes" id="UP001266305"/>
    </source>
</evidence>
<comment type="caution">
    <text evidence="1">The sequence shown here is derived from an EMBL/GenBank/DDBJ whole genome shotgun (WGS) entry which is preliminary data.</text>
</comment>
<organism evidence="1 2">
    <name type="scientific">Saguinus oedipus</name>
    <name type="common">Cotton-top tamarin</name>
    <name type="synonym">Oedipomidas oedipus</name>
    <dbReference type="NCBI Taxonomy" id="9490"/>
    <lineage>
        <taxon>Eukaryota</taxon>
        <taxon>Metazoa</taxon>
        <taxon>Chordata</taxon>
        <taxon>Craniata</taxon>
        <taxon>Vertebrata</taxon>
        <taxon>Euteleostomi</taxon>
        <taxon>Mammalia</taxon>
        <taxon>Eutheria</taxon>
        <taxon>Euarchontoglires</taxon>
        <taxon>Primates</taxon>
        <taxon>Haplorrhini</taxon>
        <taxon>Platyrrhini</taxon>
        <taxon>Cebidae</taxon>
        <taxon>Callitrichinae</taxon>
        <taxon>Saguinus</taxon>
    </lineage>
</organism>